<gene>
    <name evidence="2" type="ORF">AB5J53_25430</name>
</gene>
<keyword evidence="1" id="KW-0812">Transmembrane</keyword>
<keyword evidence="1" id="KW-1133">Transmembrane helix</keyword>
<evidence type="ECO:0000256" key="1">
    <source>
        <dbReference type="SAM" id="Phobius"/>
    </source>
</evidence>
<feature type="transmembrane region" description="Helical" evidence="1">
    <location>
        <begin position="169"/>
        <end position="186"/>
    </location>
</feature>
<dbReference type="RefSeq" id="WP_369247961.1">
    <property type="nucleotide sequence ID" value="NZ_CP163443.1"/>
</dbReference>
<keyword evidence="1" id="KW-0472">Membrane</keyword>
<dbReference type="AlphaFoldDB" id="A0AB39RF55"/>
<feature type="transmembrane region" description="Helical" evidence="1">
    <location>
        <begin position="136"/>
        <end position="157"/>
    </location>
</feature>
<organism evidence="2">
    <name type="scientific">Streptomyces sp. R41</name>
    <dbReference type="NCBI Taxonomy" id="3238632"/>
    <lineage>
        <taxon>Bacteria</taxon>
        <taxon>Bacillati</taxon>
        <taxon>Actinomycetota</taxon>
        <taxon>Actinomycetes</taxon>
        <taxon>Kitasatosporales</taxon>
        <taxon>Streptomycetaceae</taxon>
        <taxon>Streptomyces</taxon>
    </lineage>
</organism>
<protein>
    <recommendedName>
        <fullName evidence="3">DUF4328 domain-containing protein</fullName>
    </recommendedName>
</protein>
<proteinExistence type="predicted"/>
<dbReference type="EMBL" id="CP163443">
    <property type="protein sequence ID" value="XDQ54762.1"/>
    <property type="molecule type" value="Genomic_DNA"/>
</dbReference>
<sequence length="189" mass="20239">MSARSALWISLGAPVSRAWSSAATGWTKDSSITRRFCDMPVTGGVASATGGFSGSWWGCRMRTTTPARPAVLVEVAAVIRRFWAPLLVNLLIGVPAIAVMLCARWYAAYGHCGLEDLDRTDLDGCTYDQIDHSGGVLGVLVVTGAFVLLLVLIFDVFRPLSRGHALKPRLLTLPAVLLPYVLLGVAKVV</sequence>
<feature type="transmembrane region" description="Helical" evidence="1">
    <location>
        <begin position="86"/>
        <end position="107"/>
    </location>
</feature>
<reference evidence="2" key="1">
    <citation type="submission" date="2024-07" db="EMBL/GenBank/DDBJ databases">
        <authorList>
            <person name="Yu S.T."/>
        </authorList>
    </citation>
    <scope>NUCLEOTIDE SEQUENCE</scope>
    <source>
        <strain evidence="2">R41</strain>
    </source>
</reference>
<accession>A0AB39RF55</accession>
<evidence type="ECO:0008006" key="3">
    <source>
        <dbReference type="Google" id="ProtNLM"/>
    </source>
</evidence>
<name>A0AB39RF55_9ACTN</name>
<evidence type="ECO:0000313" key="2">
    <source>
        <dbReference type="EMBL" id="XDQ54762.1"/>
    </source>
</evidence>